<dbReference type="Proteomes" id="UP000636453">
    <property type="component" value="Unassembled WGS sequence"/>
</dbReference>
<feature type="modified residue" description="4-aspartylphosphate" evidence="2">
    <location>
        <position position="71"/>
    </location>
</feature>
<dbReference type="EMBL" id="BNCF01000002">
    <property type="protein sequence ID" value="GHE26887.1"/>
    <property type="molecule type" value="Genomic_DNA"/>
</dbReference>
<name>A0A918YWF5_9GAMM</name>
<dbReference type="InterPro" id="IPR001789">
    <property type="entry name" value="Sig_transdc_resp-reg_receiver"/>
</dbReference>
<dbReference type="AlphaFoldDB" id="A0A918YWF5"/>
<proteinExistence type="predicted"/>
<organism evidence="4 5">
    <name type="scientific">Vulcaniibacterium thermophilum</name>
    <dbReference type="NCBI Taxonomy" id="1169913"/>
    <lineage>
        <taxon>Bacteria</taxon>
        <taxon>Pseudomonadati</taxon>
        <taxon>Pseudomonadota</taxon>
        <taxon>Gammaproteobacteria</taxon>
        <taxon>Lysobacterales</taxon>
        <taxon>Lysobacteraceae</taxon>
        <taxon>Vulcaniibacterium</taxon>
    </lineage>
</organism>
<dbReference type="PANTHER" id="PTHR44591">
    <property type="entry name" value="STRESS RESPONSE REGULATOR PROTEIN 1"/>
    <property type="match status" value="1"/>
</dbReference>
<keyword evidence="5" id="KW-1185">Reference proteome</keyword>
<protein>
    <recommendedName>
        <fullName evidence="3">Response regulatory domain-containing protein</fullName>
    </recommendedName>
</protein>
<dbReference type="SUPFAM" id="SSF52172">
    <property type="entry name" value="CheY-like"/>
    <property type="match status" value="1"/>
</dbReference>
<feature type="domain" description="Response regulatory" evidence="3">
    <location>
        <begin position="22"/>
        <end position="138"/>
    </location>
</feature>
<sequence>MSLAPQLTPRPRPQRGLSPRLRIVVADDNADLADTLALLLSIDGHEVHCADDGEQALALVRRLRPQVAVLDLGMPRLSGYAVAHAIRAEDWGARMRLIAITGDAAPDSALRAAAAGFDCHLRKPVGALDLLECLAELADAGGGGPFG</sequence>
<dbReference type="OrthoDB" id="9802426at2"/>
<gene>
    <name evidence="4" type="ORF">GCM10007167_05030</name>
</gene>
<dbReference type="PANTHER" id="PTHR44591:SF3">
    <property type="entry name" value="RESPONSE REGULATORY DOMAIN-CONTAINING PROTEIN"/>
    <property type="match status" value="1"/>
</dbReference>
<accession>A0A918YWF5</accession>
<evidence type="ECO:0000313" key="4">
    <source>
        <dbReference type="EMBL" id="GHE26887.1"/>
    </source>
</evidence>
<dbReference type="RefSeq" id="WP_146474376.1">
    <property type="nucleotide sequence ID" value="NZ_BNCF01000002.1"/>
</dbReference>
<evidence type="ECO:0000259" key="3">
    <source>
        <dbReference type="PROSITE" id="PS50110"/>
    </source>
</evidence>
<dbReference type="Pfam" id="PF00072">
    <property type="entry name" value="Response_reg"/>
    <property type="match status" value="1"/>
</dbReference>
<comment type="caution">
    <text evidence="4">The sequence shown here is derived from an EMBL/GenBank/DDBJ whole genome shotgun (WGS) entry which is preliminary data.</text>
</comment>
<dbReference type="SMART" id="SM00448">
    <property type="entry name" value="REC"/>
    <property type="match status" value="1"/>
</dbReference>
<reference evidence="4" key="1">
    <citation type="journal article" date="2014" name="Int. J. Syst. Evol. Microbiol.">
        <title>Complete genome sequence of Corynebacterium casei LMG S-19264T (=DSM 44701T), isolated from a smear-ripened cheese.</title>
        <authorList>
            <consortium name="US DOE Joint Genome Institute (JGI-PGF)"/>
            <person name="Walter F."/>
            <person name="Albersmeier A."/>
            <person name="Kalinowski J."/>
            <person name="Ruckert C."/>
        </authorList>
    </citation>
    <scope>NUCLEOTIDE SEQUENCE</scope>
    <source>
        <strain evidence="4">KCTC 32020</strain>
    </source>
</reference>
<dbReference type="InterPro" id="IPR011006">
    <property type="entry name" value="CheY-like_superfamily"/>
</dbReference>
<evidence type="ECO:0000313" key="5">
    <source>
        <dbReference type="Proteomes" id="UP000636453"/>
    </source>
</evidence>
<dbReference type="InterPro" id="IPR050595">
    <property type="entry name" value="Bact_response_regulator"/>
</dbReference>
<dbReference type="GO" id="GO:0000160">
    <property type="term" value="P:phosphorelay signal transduction system"/>
    <property type="evidence" value="ECO:0007669"/>
    <property type="project" value="InterPro"/>
</dbReference>
<keyword evidence="1 2" id="KW-0597">Phosphoprotein</keyword>
<evidence type="ECO:0000256" key="2">
    <source>
        <dbReference type="PROSITE-ProRule" id="PRU00169"/>
    </source>
</evidence>
<dbReference type="Gene3D" id="3.40.50.2300">
    <property type="match status" value="1"/>
</dbReference>
<reference evidence="4" key="2">
    <citation type="submission" date="2020-09" db="EMBL/GenBank/DDBJ databases">
        <authorList>
            <person name="Sun Q."/>
            <person name="Kim S."/>
        </authorList>
    </citation>
    <scope>NUCLEOTIDE SEQUENCE</scope>
    <source>
        <strain evidence="4">KCTC 32020</strain>
    </source>
</reference>
<evidence type="ECO:0000256" key="1">
    <source>
        <dbReference type="ARBA" id="ARBA00022553"/>
    </source>
</evidence>
<dbReference type="PROSITE" id="PS50110">
    <property type="entry name" value="RESPONSE_REGULATORY"/>
    <property type="match status" value="1"/>
</dbReference>